<dbReference type="GO" id="GO:0004527">
    <property type="term" value="F:exonuclease activity"/>
    <property type="evidence" value="ECO:0007669"/>
    <property type="project" value="UniProtKB-KW"/>
</dbReference>
<comment type="caution">
    <text evidence="10">The sequence shown here is derived from an EMBL/GenBank/DDBJ whole genome shotgun (WGS) entry which is preliminary data.</text>
</comment>
<dbReference type="InterPro" id="IPR051673">
    <property type="entry name" value="SSDNA_exonuclease_RecJ"/>
</dbReference>
<evidence type="ECO:0000259" key="8">
    <source>
        <dbReference type="Pfam" id="PF10141"/>
    </source>
</evidence>
<organism evidence="10 11">
    <name type="scientific">Aliibacillus thermotolerans</name>
    <dbReference type="NCBI Taxonomy" id="1834418"/>
    <lineage>
        <taxon>Bacteria</taxon>
        <taxon>Bacillati</taxon>
        <taxon>Bacillota</taxon>
        <taxon>Bacilli</taxon>
        <taxon>Bacillales</taxon>
        <taxon>Bacillaceae</taxon>
        <taxon>Aliibacillus</taxon>
    </lineage>
</organism>
<dbReference type="Gene3D" id="3.10.310.30">
    <property type="match status" value="1"/>
</dbReference>
<dbReference type="Pfam" id="PF01368">
    <property type="entry name" value="DHH"/>
    <property type="match status" value="1"/>
</dbReference>
<dbReference type="RefSeq" id="WP_270898201.1">
    <property type="nucleotide sequence ID" value="NZ_JBHSPF010000068.1"/>
</dbReference>
<keyword evidence="3" id="KW-0540">Nuclease</keyword>
<feature type="domain" description="DDH" evidence="6">
    <location>
        <begin position="82"/>
        <end position="226"/>
    </location>
</feature>
<evidence type="ECO:0000256" key="1">
    <source>
        <dbReference type="ARBA" id="ARBA00005915"/>
    </source>
</evidence>
<feature type="domain" description="RecJ OB" evidence="9">
    <location>
        <begin position="455"/>
        <end position="560"/>
    </location>
</feature>
<evidence type="ECO:0000256" key="2">
    <source>
        <dbReference type="ARBA" id="ARBA00019841"/>
    </source>
</evidence>
<dbReference type="EMBL" id="JBHSPF010000068">
    <property type="protein sequence ID" value="MFC5629809.1"/>
    <property type="molecule type" value="Genomic_DNA"/>
</dbReference>
<dbReference type="Pfam" id="PF02272">
    <property type="entry name" value="DHHA1"/>
    <property type="match status" value="1"/>
</dbReference>
<evidence type="ECO:0000256" key="3">
    <source>
        <dbReference type="ARBA" id="ARBA00022722"/>
    </source>
</evidence>
<dbReference type="InterPro" id="IPR038763">
    <property type="entry name" value="DHH_sf"/>
</dbReference>
<feature type="domain" description="DHHA1" evidence="7">
    <location>
        <begin position="343"/>
        <end position="432"/>
    </location>
</feature>
<dbReference type="InterPro" id="IPR004610">
    <property type="entry name" value="RecJ"/>
</dbReference>
<dbReference type="Gene3D" id="3.90.1640.30">
    <property type="match status" value="1"/>
</dbReference>
<keyword evidence="11" id="KW-1185">Reference proteome</keyword>
<evidence type="ECO:0000313" key="10">
    <source>
        <dbReference type="EMBL" id="MFC5629809.1"/>
    </source>
</evidence>
<evidence type="ECO:0000259" key="9">
    <source>
        <dbReference type="Pfam" id="PF17768"/>
    </source>
</evidence>
<evidence type="ECO:0000256" key="4">
    <source>
        <dbReference type="ARBA" id="ARBA00022801"/>
    </source>
</evidence>
<proteinExistence type="inferred from homology"/>
<dbReference type="Proteomes" id="UP001596143">
    <property type="component" value="Unassembled WGS sequence"/>
</dbReference>
<feature type="domain" description="Single-stranded-DNA-specific exonuclease RecJ C-terminal" evidence="8">
    <location>
        <begin position="567"/>
        <end position="765"/>
    </location>
</feature>
<dbReference type="SUPFAM" id="SSF64182">
    <property type="entry name" value="DHH phosphoesterases"/>
    <property type="match status" value="1"/>
</dbReference>
<gene>
    <name evidence="10" type="primary">recJ</name>
    <name evidence="10" type="ORF">ACFPTR_13220</name>
</gene>
<dbReference type="Pfam" id="PF10141">
    <property type="entry name" value="ssDNA-exonuc_C"/>
    <property type="match status" value="1"/>
</dbReference>
<dbReference type="InterPro" id="IPR003156">
    <property type="entry name" value="DHHA1_dom"/>
</dbReference>
<accession>A0ABW0UAI1</accession>
<dbReference type="InterPro" id="IPR041122">
    <property type="entry name" value="RecJ_OB"/>
</dbReference>
<keyword evidence="4" id="KW-0378">Hydrolase</keyword>
<comment type="similarity">
    <text evidence="1">Belongs to the RecJ family.</text>
</comment>
<dbReference type="InterPro" id="IPR001667">
    <property type="entry name" value="DDH_dom"/>
</dbReference>
<evidence type="ECO:0000259" key="7">
    <source>
        <dbReference type="Pfam" id="PF02272"/>
    </source>
</evidence>
<dbReference type="PANTHER" id="PTHR30255">
    <property type="entry name" value="SINGLE-STRANDED-DNA-SPECIFIC EXONUCLEASE RECJ"/>
    <property type="match status" value="1"/>
</dbReference>
<evidence type="ECO:0000256" key="5">
    <source>
        <dbReference type="ARBA" id="ARBA00022839"/>
    </source>
</evidence>
<keyword evidence="5 10" id="KW-0269">Exonuclease</keyword>
<sequence>MLRPKMKWLLQENNMSGYDKLQKALGVSSLTAKFLWSRGFRHEDEAKEWMYPTDEQYHDPFLLDDMEKTVARIQQAIESNEKILIFGDYDADGVTSTSMLMMALLELEAQVDWYIPNRFTEGYGPNIPAFERAKENDVSLIITVDNGIAAVAEIEAANDLGMDVIVTDHHEPPPELPNAYAIINPKKETCAYPYKELCGAGVVFKLVHALRGTFPHDLLDLVTIATISDLVSLTGENRALVQQGLKALSNSKRPGIKALMDIAHVSGKVVNEEHIGFVLGPRLNAAGRIDSANPAVHLLLSETMEEALTWAQELEKINTVRKNLVDDIAKEAVREVEETFSENDKVIVIGKANWHSGVIGIVASRLLERFYRPVIVFSIDEEAGVAKGSARSIEGFDMFQELSKNRDLFIHFGGHAMACGLTMKTEDIETLRIRLCEQAEVSMKEEDFIPKLPMDVSLSVEDVTVEALTELMQLGPFGIGNPKPMFLFEDVTIVSKRKIGSDNNHMKMELSSNGAMLESIGFQFGHLVDQLTEGVTASVAGELSVNEWNGFRKPQLQLKDMTVTEWQLFDYRRIRHLRDIFSHLPDEEETSVICFQEKTYEQLQSFRLDNLYMHDELKKEMNGRMIAIADMPHAVKELTDALTAFSHIERIYMFLYDTEETFFQPLPTREQFKWYFAFLKNQNPFHYEKYKEVLARKKGWTVEHLSWMTKVFLELHFVTMENGVVSLNPAPEKKSLMESFHYRKRLEKQEAEQKLLYSTYAELKKTIAPYIQVRTEIGTKEKVGNGL</sequence>
<evidence type="ECO:0000313" key="11">
    <source>
        <dbReference type="Proteomes" id="UP001596143"/>
    </source>
</evidence>
<dbReference type="NCBIfam" id="TIGR00644">
    <property type="entry name" value="recJ"/>
    <property type="match status" value="1"/>
</dbReference>
<protein>
    <recommendedName>
        <fullName evidence="2">Single-stranded-DNA-specific exonuclease RecJ</fullName>
    </recommendedName>
</protein>
<evidence type="ECO:0000259" key="6">
    <source>
        <dbReference type="Pfam" id="PF01368"/>
    </source>
</evidence>
<dbReference type="Pfam" id="PF17768">
    <property type="entry name" value="RecJ_OB"/>
    <property type="match status" value="1"/>
</dbReference>
<dbReference type="InterPro" id="IPR018779">
    <property type="entry name" value="RecJ_C"/>
</dbReference>
<dbReference type="PANTHER" id="PTHR30255:SF2">
    <property type="entry name" value="SINGLE-STRANDED-DNA-SPECIFIC EXONUCLEASE RECJ"/>
    <property type="match status" value="1"/>
</dbReference>
<name>A0ABW0UAI1_9BACI</name>
<reference evidence="11" key="1">
    <citation type="journal article" date="2019" name="Int. J. Syst. Evol. Microbiol.">
        <title>The Global Catalogue of Microorganisms (GCM) 10K type strain sequencing project: providing services to taxonomists for standard genome sequencing and annotation.</title>
        <authorList>
            <consortium name="The Broad Institute Genomics Platform"/>
            <consortium name="The Broad Institute Genome Sequencing Center for Infectious Disease"/>
            <person name="Wu L."/>
            <person name="Ma J."/>
        </authorList>
    </citation>
    <scope>NUCLEOTIDE SEQUENCE [LARGE SCALE GENOMIC DNA]</scope>
    <source>
        <strain evidence="11">CGMCC 1.15790</strain>
    </source>
</reference>